<dbReference type="SUPFAM" id="SSF48179">
    <property type="entry name" value="6-phosphogluconate dehydrogenase C-terminal domain-like"/>
    <property type="match status" value="1"/>
</dbReference>
<dbReference type="Proteomes" id="UP000634660">
    <property type="component" value="Unassembled WGS sequence"/>
</dbReference>
<name>A0A918RC51_9ACTN</name>
<gene>
    <name evidence="2" type="ORF">GCM10010371_61030</name>
</gene>
<reference evidence="2" key="1">
    <citation type="journal article" date="2014" name="Int. J. Syst. Evol. Microbiol.">
        <title>Complete genome sequence of Corynebacterium casei LMG S-19264T (=DSM 44701T), isolated from a smear-ripened cheese.</title>
        <authorList>
            <consortium name="US DOE Joint Genome Institute (JGI-PGF)"/>
            <person name="Walter F."/>
            <person name="Albersmeier A."/>
            <person name="Kalinowski J."/>
            <person name="Ruckert C."/>
        </authorList>
    </citation>
    <scope>NUCLEOTIDE SEQUENCE</scope>
    <source>
        <strain evidence="2">JCM 4834</strain>
    </source>
</reference>
<dbReference type="Gene3D" id="1.10.1040.10">
    <property type="entry name" value="N-(1-d-carboxylethyl)-l-norvaline Dehydrogenase, domain 2"/>
    <property type="match status" value="1"/>
</dbReference>
<dbReference type="RefSeq" id="WP_229886871.1">
    <property type="nucleotide sequence ID" value="NZ_BMVX01000033.1"/>
</dbReference>
<dbReference type="InterPro" id="IPR036291">
    <property type="entry name" value="NAD(P)-bd_dom_sf"/>
</dbReference>
<comment type="caution">
    <text evidence="2">The sequence shown here is derived from an EMBL/GenBank/DDBJ whole genome shotgun (WGS) entry which is preliminary data.</text>
</comment>
<dbReference type="SUPFAM" id="SSF51735">
    <property type="entry name" value="NAD(P)-binding Rossmann-fold domains"/>
    <property type="match status" value="1"/>
</dbReference>
<dbReference type="InterPro" id="IPR013328">
    <property type="entry name" value="6PGD_dom2"/>
</dbReference>
<sequence>MTTRSVTTVGLLHPGSMGAAVGAQLRARGVTVLWCPAGRSDATRRRAERAGLEPALFPDLLDRADVVVSLCPPAGAEELAGRVASHGFAGRTYVEANAVSPERVRRIVALFPEAVTIDAAVIGSPPIGGKRPTLYLAGERAQRDGIEQLFAGTDVRTHSLGLDPGAASALKLAYSSYQKASRVLAALSYGAAQTHGVGEELLAIAANRSSSYLAETDYIPKTAARAWRWGPELAEAAALLGEAGLPEELMLAAATSLDRWEGARDAHLTVEEALELLRRPPPDG</sequence>
<dbReference type="InterPro" id="IPR015814">
    <property type="entry name" value="Pgluconate_DH_NAD-bd_C"/>
</dbReference>
<protein>
    <recommendedName>
        <fullName evidence="1">Phosphogluconate dehydrogenase NAD-binding putative C-terminal domain-containing protein</fullName>
    </recommendedName>
</protein>
<evidence type="ECO:0000313" key="2">
    <source>
        <dbReference type="EMBL" id="GGZ92946.1"/>
    </source>
</evidence>
<dbReference type="Gene3D" id="3.40.50.720">
    <property type="entry name" value="NAD(P)-binding Rossmann-like Domain"/>
    <property type="match status" value="1"/>
</dbReference>
<evidence type="ECO:0000259" key="1">
    <source>
        <dbReference type="Pfam" id="PF09130"/>
    </source>
</evidence>
<dbReference type="AlphaFoldDB" id="A0A918RC51"/>
<feature type="domain" description="Phosphogluconate dehydrogenase NAD-binding putative C-terminal" evidence="1">
    <location>
        <begin position="192"/>
        <end position="260"/>
    </location>
</feature>
<proteinExistence type="predicted"/>
<dbReference type="Pfam" id="PF09130">
    <property type="entry name" value="DUF1932"/>
    <property type="match status" value="1"/>
</dbReference>
<accession>A0A918RC51</accession>
<dbReference type="EMBL" id="BMVX01000033">
    <property type="protein sequence ID" value="GGZ92946.1"/>
    <property type="molecule type" value="Genomic_DNA"/>
</dbReference>
<reference evidence="2" key="2">
    <citation type="submission" date="2020-09" db="EMBL/GenBank/DDBJ databases">
        <authorList>
            <person name="Sun Q."/>
            <person name="Ohkuma M."/>
        </authorList>
    </citation>
    <scope>NUCLEOTIDE SEQUENCE</scope>
    <source>
        <strain evidence="2">JCM 4834</strain>
    </source>
</reference>
<organism evidence="2 3">
    <name type="scientific">Streptomyces subrutilus</name>
    <dbReference type="NCBI Taxonomy" id="36818"/>
    <lineage>
        <taxon>Bacteria</taxon>
        <taxon>Bacillati</taxon>
        <taxon>Actinomycetota</taxon>
        <taxon>Actinomycetes</taxon>
        <taxon>Kitasatosporales</taxon>
        <taxon>Streptomycetaceae</taxon>
        <taxon>Streptomyces</taxon>
    </lineage>
</organism>
<dbReference type="InterPro" id="IPR008927">
    <property type="entry name" value="6-PGluconate_DH-like_C_sf"/>
</dbReference>
<evidence type="ECO:0000313" key="3">
    <source>
        <dbReference type="Proteomes" id="UP000634660"/>
    </source>
</evidence>